<feature type="domain" description="Methyltransferase type 11" evidence="1">
    <location>
        <begin position="155"/>
        <end position="241"/>
    </location>
</feature>
<dbReference type="Gene3D" id="3.40.50.150">
    <property type="entry name" value="Vaccinia Virus protein VP39"/>
    <property type="match status" value="1"/>
</dbReference>
<dbReference type="InterPro" id="IPR029063">
    <property type="entry name" value="SAM-dependent_MTases_sf"/>
</dbReference>
<dbReference type="EMBL" id="CAFBNE010000076">
    <property type="protein sequence ID" value="CAB4960731.1"/>
    <property type="molecule type" value="Genomic_DNA"/>
</dbReference>
<evidence type="ECO:0000313" key="2">
    <source>
        <dbReference type="EMBL" id="CAB4960731.1"/>
    </source>
</evidence>
<organism evidence="2">
    <name type="scientific">freshwater metagenome</name>
    <dbReference type="NCBI Taxonomy" id="449393"/>
    <lineage>
        <taxon>unclassified sequences</taxon>
        <taxon>metagenomes</taxon>
        <taxon>ecological metagenomes</taxon>
    </lineage>
</organism>
<dbReference type="InterPro" id="IPR013216">
    <property type="entry name" value="Methyltransf_11"/>
</dbReference>
<sequence length="311" mass="35132">MVLIARLRAWWQRFRAMPGHIQQLAQDSARLSAELARLQGEVARRIDESHQHLLRDLPPRAALLSFGLTASAKSQPLPVEPRVPMACSKAPAEMDQLWARLAQLKPALFPIWRELFENDTHAYAEDADASCSHMDSEYSRLFRAFVDLLAVGPTLDIGVGSLVDPHYLAGLPQENLAGIDPRPFEGGATRIRRFEGFCEFLPFGDETFSTVISGTSLDHVLDLPRSLKEIHRVLTRNGRALLWLASVPYSPSPLDSSEPFAPADRFHLFHFDRSWLDPLLTDHFVIADVVEIPQVGFNHVFYHLSRRESLR</sequence>
<accession>A0A6J7KYE0</accession>
<dbReference type="SUPFAM" id="SSF53335">
    <property type="entry name" value="S-adenosyl-L-methionine-dependent methyltransferases"/>
    <property type="match status" value="1"/>
</dbReference>
<reference evidence="2" key="1">
    <citation type="submission" date="2020-05" db="EMBL/GenBank/DDBJ databases">
        <authorList>
            <person name="Chiriac C."/>
            <person name="Salcher M."/>
            <person name="Ghai R."/>
            <person name="Kavagutti S V."/>
        </authorList>
    </citation>
    <scope>NUCLEOTIDE SEQUENCE</scope>
</reference>
<name>A0A6J7KYE0_9ZZZZ</name>
<dbReference type="AlphaFoldDB" id="A0A6J7KYE0"/>
<proteinExistence type="predicted"/>
<dbReference type="GO" id="GO:0008757">
    <property type="term" value="F:S-adenosylmethionine-dependent methyltransferase activity"/>
    <property type="evidence" value="ECO:0007669"/>
    <property type="project" value="InterPro"/>
</dbReference>
<dbReference type="CDD" id="cd02440">
    <property type="entry name" value="AdoMet_MTases"/>
    <property type="match status" value="1"/>
</dbReference>
<dbReference type="Pfam" id="PF08241">
    <property type="entry name" value="Methyltransf_11"/>
    <property type="match status" value="1"/>
</dbReference>
<protein>
    <submittedName>
        <fullName evidence="2">Unannotated protein</fullName>
    </submittedName>
</protein>
<gene>
    <name evidence="2" type="ORF">UFOPK3772_02184</name>
</gene>
<evidence type="ECO:0000259" key="1">
    <source>
        <dbReference type="Pfam" id="PF08241"/>
    </source>
</evidence>